<evidence type="ECO:0000256" key="2">
    <source>
        <dbReference type="SAM" id="Phobius"/>
    </source>
</evidence>
<proteinExistence type="predicted"/>
<feature type="transmembrane region" description="Helical" evidence="2">
    <location>
        <begin position="25"/>
        <end position="46"/>
    </location>
</feature>
<gene>
    <name evidence="3" type="ordered locus">RB3989</name>
</gene>
<dbReference type="KEGG" id="rba:RB3989"/>
<keyword evidence="2" id="KW-0472">Membrane</keyword>
<dbReference type="InParanoid" id="Q7UTB0"/>
<dbReference type="OrthoDB" id="9857581at2"/>
<evidence type="ECO:0000313" key="4">
    <source>
        <dbReference type="Proteomes" id="UP000001025"/>
    </source>
</evidence>
<dbReference type="EMBL" id="BX294139">
    <property type="protein sequence ID" value="CAD73527.1"/>
    <property type="molecule type" value="Genomic_DNA"/>
</dbReference>
<dbReference type="STRING" id="243090.RB3989"/>
<sequence length="110" mass="12472">MTDVSASTATDSLSREEPSERGDIAARYLVAFFFSTNACFAVYMFTQYFVWKTYGNELHTIYMTIVFTTTVLLALSTRRLWTERAREGTYLFFVALAVSLIGKIASELHA</sequence>
<dbReference type="AlphaFoldDB" id="Q7UTB0"/>
<feature type="transmembrane region" description="Helical" evidence="2">
    <location>
        <begin position="88"/>
        <end position="106"/>
    </location>
</feature>
<keyword evidence="2" id="KW-0812">Transmembrane</keyword>
<feature type="region of interest" description="Disordered" evidence="1">
    <location>
        <begin position="1"/>
        <end position="20"/>
    </location>
</feature>
<name>Q7UTB0_RHOBA</name>
<evidence type="ECO:0000313" key="3">
    <source>
        <dbReference type="EMBL" id="CAD73527.1"/>
    </source>
</evidence>
<dbReference type="RefSeq" id="WP_011119664.1">
    <property type="nucleotide sequence ID" value="NC_005027.1"/>
</dbReference>
<feature type="transmembrane region" description="Helical" evidence="2">
    <location>
        <begin position="58"/>
        <end position="76"/>
    </location>
</feature>
<reference evidence="3 4" key="1">
    <citation type="journal article" date="2003" name="Proc. Natl. Acad. Sci. U.S.A.">
        <title>Complete genome sequence of the marine planctomycete Pirellula sp. strain 1.</title>
        <authorList>
            <person name="Gloeckner F.O."/>
            <person name="Kube M."/>
            <person name="Bauer M."/>
            <person name="Teeling H."/>
            <person name="Lombardot T."/>
            <person name="Ludwig W."/>
            <person name="Gade D."/>
            <person name="Beck A."/>
            <person name="Borzym K."/>
            <person name="Heitmann K."/>
            <person name="Rabus R."/>
            <person name="Schlesner H."/>
            <person name="Amann R."/>
            <person name="Reinhardt R."/>
        </authorList>
    </citation>
    <scope>NUCLEOTIDE SEQUENCE [LARGE SCALE GENOMIC DNA]</scope>
    <source>
        <strain evidence="4">DSM 10527 / NCIMB 13988 / SH1</strain>
    </source>
</reference>
<organism evidence="3 4">
    <name type="scientific">Rhodopirellula baltica (strain DSM 10527 / NCIMB 13988 / SH1)</name>
    <dbReference type="NCBI Taxonomy" id="243090"/>
    <lineage>
        <taxon>Bacteria</taxon>
        <taxon>Pseudomonadati</taxon>
        <taxon>Planctomycetota</taxon>
        <taxon>Planctomycetia</taxon>
        <taxon>Pirellulales</taxon>
        <taxon>Pirellulaceae</taxon>
        <taxon>Rhodopirellula</taxon>
    </lineage>
</organism>
<keyword evidence="4" id="KW-1185">Reference proteome</keyword>
<accession>Q7UTB0</accession>
<dbReference type="Proteomes" id="UP000001025">
    <property type="component" value="Chromosome"/>
</dbReference>
<evidence type="ECO:0000256" key="1">
    <source>
        <dbReference type="SAM" id="MobiDB-lite"/>
    </source>
</evidence>
<feature type="compositionally biased region" description="Polar residues" evidence="1">
    <location>
        <begin position="1"/>
        <end position="12"/>
    </location>
</feature>
<protein>
    <submittedName>
        <fullName evidence="3">Uncharacterized protein</fullName>
    </submittedName>
</protein>
<keyword evidence="2" id="KW-1133">Transmembrane helix</keyword>
<dbReference type="EnsemblBacteria" id="CAD73527">
    <property type="protein sequence ID" value="CAD73527"/>
    <property type="gene ID" value="RB3989"/>
</dbReference>
<dbReference type="HOGENOM" id="CLU_2169047_0_0_0"/>